<evidence type="ECO:0000313" key="1">
    <source>
        <dbReference type="EMBL" id="MDN5202254.1"/>
    </source>
</evidence>
<organism evidence="1 2">
    <name type="scientific">Splendidivirga corallicola</name>
    <dbReference type="NCBI Taxonomy" id="3051826"/>
    <lineage>
        <taxon>Bacteria</taxon>
        <taxon>Pseudomonadati</taxon>
        <taxon>Bacteroidota</taxon>
        <taxon>Cytophagia</taxon>
        <taxon>Cytophagales</taxon>
        <taxon>Splendidivirgaceae</taxon>
        <taxon>Splendidivirga</taxon>
    </lineage>
</organism>
<dbReference type="Gene3D" id="2.60.120.260">
    <property type="entry name" value="Galactose-binding domain-like"/>
    <property type="match status" value="1"/>
</dbReference>
<gene>
    <name evidence="1" type="ORF">QQ008_12790</name>
</gene>
<evidence type="ECO:0000313" key="2">
    <source>
        <dbReference type="Proteomes" id="UP001172082"/>
    </source>
</evidence>
<sequence>MKNSFINYLTCFSIISVLVFSCKSQDDTFSEFVNQGENVIVGSVQDVIISHGVKKLKLNVAINGDPKIKKVVISDGTETVGTFDVTREKSGNDTLNYVLELEEKLYNFVIKTTDGNENESLPFEFTTTVYGDKYISNLSTRKIASVAFNNAEQTAVVTWDDPFERMKDTRLTYQNRSDTEVTLVVSNDENETIISDFSGGTNFNVVSSYLPPLQDGETAFEDFLSLEVNEVGFPTCETVAEVTTSLSSLDFGQLNKDQNSTAQSFVVQSDDCISGSLTLSAAEPFQVSTMMDGPFETSISLESLASPQTVYVRFSPVSGKNQVYNGQINLTAANLTNPPVVDLTGEEIGNDKSGLNILGPDESGDFATITLPNDAAPRLDWGGPYHEALFDGNTGTHGHGDSGSNPGHFTIDLGKDYVITKVGWKHRSGFQSRGLKRYQVWGLPSSMDVNAAATATVLSAADPGTESTWSKEMSTNGWVSLVNATLETNPPEADGQTHDVSGFVYVRYIRVAVFESFDGDFFNFGELELTADFDQ</sequence>
<proteinExistence type="predicted"/>
<dbReference type="RefSeq" id="WP_346752280.1">
    <property type="nucleotide sequence ID" value="NZ_JAUJEA010000004.1"/>
</dbReference>
<dbReference type="Pfam" id="PF16389">
    <property type="entry name" value="DUF4998"/>
    <property type="match status" value="1"/>
</dbReference>
<comment type="caution">
    <text evidence="1">The sequence shown here is derived from an EMBL/GenBank/DDBJ whole genome shotgun (WGS) entry which is preliminary data.</text>
</comment>
<dbReference type="InterPro" id="IPR008979">
    <property type="entry name" value="Galactose-bd-like_sf"/>
</dbReference>
<dbReference type="SUPFAM" id="SSF49785">
    <property type="entry name" value="Galactose-binding domain-like"/>
    <property type="match status" value="1"/>
</dbReference>
<accession>A0ABT8KNG0</accession>
<dbReference type="Proteomes" id="UP001172082">
    <property type="component" value="Unassembled WGS sequence"/>
</dbReference>
<dbReference type="EMBL" id="JAUJEA010000004">
    <property type="protein sequence ID" value="MDN5202254.1"/>
    <property type="molecule type" value="Genomic_DNA"/>
</dbReference>
<protein>
    <submittedName>
        <fullName evidence="1">DUF4998 domain-containing protein</fullName>
    </submittedName>
</protein>
<dbReference type="PROSITE" id="PS51257">
    <property type="entry name" value="PROKAR_LIPOPROTEIN"/>
    <property type="match status" value="1"/>
</dbReference>
<name>A0ABT8KNG0_9BACT</name>
<reference evidence="1" key="1">
    <citation type="submission" date="2023-06" db="EMBL/GenBank/DDBJ databases">
        <title>Genomic of Parafulvivirga corallium.</title>
        <authorList>
            <person name="Wang G."/>
        </authorList>
    </citation>
    <scope>NUCLEOTIDE SEQUENCE</scope>
    <source>
        <strain evidence="1">BMA10</strain>
    </source>
</reference>
<keyword evidence="2" id="KW-1185">Reference proteome</keyword>